<dbReference type="RefSeq" id="WP_027951858.1">
    <property type="nucleotide sequence ID" value="NZ_JADU01000008.1"/>
</dbReference>
<keyword evidence="1 2" id="KW-0732">Signal</keyword>
<dbReference type="PANTHER" id="PTHR43118">
    <property type="entry name" value="RHAMNOGALACTURONAN LYASE (EUROFUNG)"/>
    <property type="match status" value="1"/>
</dbReference>
<evidence type="ECO:0000256" key="1">
    <source>
        <dbReference type="ARBA" id="ARBA00022729"/>
    </source>
</evidence>
<dbReference type="Pfam" id="PF12951">
    <property type="entry name" value="PATR"/>
    <property type="match status" value="3"/>
</dbReference>
<dbReference type="EMBL" id="JBHLZF010000001">
    <property type="protein sequence ID" value="MFB9896912.1"/>
    <property type="molecule type" value="Genomic_DNA"/>
</dbReference>
<proteinExistence type="predicted"/>
<dbReference type="Gene3D" id="2.60.40.10">
    <property type="entry name" value="Immunoglobulins"/>
    <property type="match status" value="1"/>
</dbReference>
<dbReference type="SUPFAM" id="SSF69318">
    <property type="entry name" value="Integrin alpha N-terminal domain"/>
    <property type="match status" value="1"/>
</dbReference>
<protein>
    <submittedName>
        <fullName evidence="5">Autotransporter-associated beta strand repeat-containing protein</fullName>
    </submittedName>
</protein>
<feature type="domain" description="Rhamnogalacturonan I lyase beta-sheet" evidence="3">
    <location>
        <begin position="23"/>
        <end position="107"/>
    </location>
</feature>
<dbReference type="Pfam" id="PF21348">
    <property type="entry name" value="RGL11_C"/>
    <property type="match status" value="1"/>
</dbReference>
<dbReference type="Pfam" id="PF18370">
    <property type="entry name" value="RGI_lyase"/>
    <property type="match status" value="1"/>
</dbReference>
<dbReference type="PANTHER" id="PTHR43118:SF1">
    <property type="entry name" value="RHAMNOGALACTURONAN LYASE (EUROFUNG)"/>
    <property type="match status" value="1"/>
</dbReference>
<accession>A0ABV5ZHS2</accession>
<dbReference type="InterPro" id="IPR013783">
    <property type="entry name" value="Ig-like_fold"/>
</dbReference>
<keyword evidence="6" id="KW-1185">Reference proteome</keyword>
<feature type="domain" description="Rhamnogalacturonan lyase family 11 C-terminal" evidence="4">
    <location>
        <begin position="111"/>
        <end position="618"/>
    </location>
</feature>
<name>A0ABV5ZHS2_9BACT</name>
<feature type="chain" id="PRO_5047184165" evidence="2">
    <location>
        <begin position="22"/>
        <end position="1520"/>
    </location>
</feature>
<evidence type="ECO:0000256" key="2">
    <source>
        <dbReference type="SAM" id="SignalP"/>
    </source>
</evidence>
<gene>
    <name evidence="5" type="ORF">ACFFK8_03545</name>
</gene>
<dbReference type="InterPro" id="IPR034641">
    <property type="entry name" value="RGL11"/>
</dbReference>
<organism evidence="5 6">
    <name type="scientific">Hallella seregens ATCC 51272</name>
    <dbReference type="NCBI Taxonomy" id="1336250"/>
    <lineage>
        <taxon>Bacteria</taxon>
        <taxon>Pseudomonadati</taxon>
        <taxon>Bacteroidota</taxon>
        <taxon>Bacteroidia</taxon>
        <taxon>Bacteroidales</taxon>
        <taxon>Prevotellaceae</taxon>
        <taxon>Hallella</taxon>
    </lineage>
</organism>
<dbReference type="InterPro" id="IPR049366">
    <property type="entry name" value="RGL11_C"/>
</dbReference>
<dbReference type="InterPro" id="IPR041624">
    <property type="entry name" value="RGI_lyase"/>
</dbReference>
<dbReference type="InterPro" id="IPR013425">
    <property type="entry name" value="Autotrns_rpt"/>
</dbReference>
<reference evidence="5 6" key="1">
    <citation type="submission" date="2024-09" db="EMBL/GenBank/DDBJ databases">
        <authorList>
            <person name="Sun Q."/>
            <person name="Mori K."/>
        </authorList>
    </citation>
    <scope>NUCLEOTIDE SEQUENCE [LARGE SCALE GENOMIC DNA]</scope>
    <source>
        <strain evidence="5 6">ATCC 51272</strain>
    </source>
</reference>
<dbReference type="InterPro" id="IPR028994">
    <property type="entry name" value="Integrin_alpha_N"/>
</dbReference>
<evidence type="ECO:0000259" key="4">
    <source>
        <dbReference type="Pfam" id="PF21348"/>
    </source>
</evidence>
<evidence type="ECO:0000313" key="6">
    <source>
        <dbReference type="Proteomes" id="UP001589688"/>
    </source>
</evidence>
<evidence type="ECO:0000313" key="5">
    <source>
        <dbReference type="EMBL" id="MFB9896912.1"/>
    </source>
</evidence>
<sequence>MNKRILFSTLLALGMALPLHAQRTMDRLDRGLVAVPGRSSGNLVSWRKLGEEYYDTQYNLYRDGARIASGLSVSNFQDAGGNSSSSYQVEAVVNGELHERCAPVKAWARQYLSIPVEPALNRAGKDVTAGYSLNDISLADVDGDGVPELMLKRRNDSGNLLKTSNRTDFNRYEVYTLQGKRLWWIDLGPNLMSGPDEQWDMIGYDWDGDGRAEALMRGADNMIIHTADGHTINIGDMNYDNGGTADTRVEYTRAGKEYLLYLDGATGVPYGYDGNSGAYTPPAYPLPRFEQGETDYAAVWGSNDTGHRACKHYFGAPCLDGRRASIFLGRGCYTRHKMCALDVDPVTHKLSQRWRWNTYDASSPWFGNGFHNFQIADVDMDGRDEIVFGSMIIDDNGRGLATTGLGHGDAQHCGDLDPYRWGLEQFTCQEGSEGNSYWNATTGQLYYRKADGGDDGRALAGNFTNDYPGGQGRSVSSGIIGLSSDKILPVDANSKMKWDDLNCRIYWDGDLLDEIFDSPGVERAASITKWGNGRIFTSGGQLNNSSKNNPCALGDILGDWREEFIVRNGPSELQLYTTNYPTEHAIYTLWHDHEYRNAMAWQCVGYNQPPHPSFFLGELEGITVAPPPVTLTGRSVVADGSTLRSGKAHLLLCDQSDMTVGVADGASPWIVTDNAPAIVAGTGGENARSKTPERMVTTCTHTLTGGAFGGATRLVKQGEGVLVLPNVTENHSGPTDIWNGTLRFDGTMAKSPVWLNRHTRLVSRGGHFLGGLRADYNATLLPGDDGVGSLSASRLDLGIGARVVFDIVNARPDTLNADTLVLQTKDWGEYGPKYKAPVFEFRIQGELPDGDYTLGRVDSLRGRLADILLEGLGDRRTRLVLADGRLSLHVETLRSAAAVRWNGTDGSHIWDFGVSENFLNGDKKDYSAPGDDVTFDDRAASTQVEVKGAVRPASLLFTNDTKAYTLSGDSIVSPATLRKTGAGTLTVASLNRMASTEVSGGRLVVNSLGNLTGVAYGALGTAASRITLSGGATFGVARTIITDQPFFIGSGGATFETPGGTALTLNRGLAGAGNTVTKTGDGTLTLGTVNTIDRLVIARGTVNDVELYNQPQLPATVEFGQGTLYDPATENSSSVNPVNFVVPEGCTGTFHADPRCNYTGRLTGRGTFNVYDAWVRCTFSGDWSDFEGTVVPRLENRTTKHLYTNETFDFTNSHGLPRATLNVPSGVTVSNNGHDFPLGSVTGAGTLAGSGAWIVGVLGNDFNFGVVSTSKVVKRGAGRMNLSFANKVQGQLQVDEGMLSFTSGTATPIIGSTLTVNGEAEVKGTGLVSAVTLNGASRFSPVKYANDNLGGVFRTSAMFKMAPTATANFVVSSKSGTTVVGSRIECGNFLYLGNVRVTLADGYTPAVGDSICLWTCQRVMQAPTSVTLPELPAGMAWERTSLTDKSTTGYLRIVAATTGLGRLSADVEAAFEVYAVGGAHVGRVTARPADLRRRLLALGLAPGTYIARSASSAVKVVLAP</sequence>
<comment type="caution">
    <text evidence="5">The sequence shown here is derived from an EMBL/GenBank/DDBJ whole genome shotgun (WGS) entry which is preliminary data.</text>
</comment>
<feature type="signal peptide" evidence="2">
    <location>
        <begin position="1"/>
        <end position="21"/>
    </location>
</feature>
<evidence type="ECO:0000259" key="3">
    <source>
        <dbReference type="Pfam" id="PF18370"/>
    </source>
</evidence>
<dbReference type="Proteomes" id="UP001589688">
    <property type="component" value="Unassembled WGS sequence"/>
</dbReference>